<keyword evidence="2" id="KW-0812">Transmembrane</keyword>
<keyword evidence="2" id="KW-0472">Membrane</keyword>
<keyword evidence="4" id="KW-1185">Reference proteome</keyword>
<name>A0A7X0H5Z7_9BACT</name>
<dbReference type="EMBL" id="JACHGY010000001">
    <property type="protein sequence ID" value="MBB6428736.1"/>
    <property type="molecule type" value="Genomic_DNA"/>
</dbReference>
<proteinExistence type="predicted"/>
<evidence type="ECO:0000256" key="1">
    <source>
        <dbReference type="SAM" id="MobiDB-lite"/>
    </source>
</evidence>
<gene>
    <name evidence="3" type="ORF">HNQ40_000542</name>
</gene>
<reference evidence="3 4" key="1">
    <citation type="submission" date="2020-08" db="EMBL/GenBank/DDBJ databases">
        <title>Genomic Encyclopedia of Type Strains, Phase IV (KMG-IV): sequencing the most valuable type-strain genomes for metagenomic binning, comparative biology and taxonomic classification.</title>
        <authorList>
            <person name="Goeker M."/>
        </authorList>
    </citation>
    <scope>NUCLEOTIDE SEQUENCE [LARGE SCALE GENOMIC DNA]</scope>
    <source>
        <strain evidence="3 4">DSM 103725</strain>
    </source>
</reference>
<feature type="transmembrane region" description="Helical" evidence="2">
    <location>
        <begin position="33"/>
        <end position="63"/>
    </location>
</feature>
<evidence type="ECO:0000256" key="2">
    <source>
        <dbReference type="SAM" id="Phobius"/>
    </source>
</evidence>
<dbReference type="Proteomes" id="UP000541810">
    <property type="component" value="Unassembled WGS sequence"/>
</dbReference>
<protein>
    <submittedName>
        <fullName evidence="3">Uncharacterized protein</fullName>
    </submittedName>
</protein>
<evidence type="ECO:0000313" key="4">
    <source>
        <dbReference type="Proteomes" id="UP000541810"/>
    </source>
</evidence>
<keyword evidence="2" id="KW-1133">Transmembrane helix</keyword>
<dbReference type="AlphaFoldDB" id="A0A7X0H5Z7"/>
<comment type="caution">
    <text evidence="3">The sequence shown here is derived from an EMBL/GenBank/DDBJ whole genome shotgun (WGS) entry which is preliminary data.</text>
</comment>
<organism evidence="3 4">
    <name type="scientific">Algisphaera agarilytica</name>
    <dbReference type="NCBI Taxonomy" id="1385975"/>
    <lineage>
        <taxon>Bacteria</taxon>
        <taxon>Pseudomonadati</taxon>
        <taxon>Planctomycetota</taxon>
        <taxon>Phycisphaerae</taxon>
        <taxon>Phycisphaerales</taxon>
        <taxon>Phycisphaeraceae</taxon>
        <taxon>Algisphaera</taxon>
    </lineage>
</organism>
<sequence>MVGDIADAVSVAPAEPHTQQDFPGWPEPRWPKLAALGLIVGILASTVLGSFALWWAVVGLGLWGMWRARRAGKWPWFQVWGVVAVV</sequence>
<accession>A0A7X0H5Z7</accession>
<evidence type="ECO:0000313" key="3">
    <source>
        <dbReference type="EMBL" id="MBB6428736.1"/>
    </source>
</evidence>
<feature type="region of interest" description="Disordered" evidence="1">
    <location>
        <begin position="1"/>
        <end position="25"/>
    </location>
</feature>